<dbReference type="AlphaFoldDB" id="A0A0M3JFF0"/>
<evidence type="ECO:0000313" key="3">
    <source>
        <dbReference type="WBParaSite" id="ASIM_0000635101-mRNA-1"/>
    </source>
</evidence>
<protein>
    <submittedName>
        <fullName evidence="3">ShKT domain-containing protein</fullName>
    </submittedName>
</protein>
<evidence type="ECO:0000313" key="2">
    <source>
        <dbReference type="Proteomes" id="UP000267096"/>
    </source>
</evidence>
<organism evidence="3">
    <name type="scientific">Anisakis simplex</name>
    <name type="common">Herring worm</name>
    <dbReference type="NCBI Taxonomy" id="6269"/>
    <lineage>
        <taxon>Eukaryota</taxon>
        <taxon>Metazoa</taxon>
        <taxon>Ecdysozoa</taxon>
        <taxon>Nematoda</taxon>
        <taxon>Chromadorea</taxon>
        <taxon>Rhabditida</taxon>
        <taxon>Spirurina</taxon>
        <taxon>Ascaridomorpha</taxon>
        <taxon>Ascaridoidea</taxon>
        <taxon>Anisakidae</taxon>
        <taxon>Anisakis</taxon>
        <taxon>Anisakis simplex complex</taxon>
    </lineage>
</organism>
<sequence>MMIRVSIADGTQSQVESSSSAFEVERSTNSAEILAEHINSKSEVESSWSAFELKRDANILRNPDACDSQLMKCIEMNRSGCGRMLRSCPELVERCVHSRDQCEAGKSGKFA</sequence>
<dbReference type="EMBL" id="UYRR01012933">
    <property type="protein sequence ID" value="VDK26569.1"/>
    <property type="molecule type" value="Genomic_DNA"/>
</dbReference>
<proteinExistence type="predicted"/>
<gene>
    <name evidence="1" type="ORF">ASIM_LOCUS6133</name>
</gene>
<dbReference type="Proteomes" id="UP000267096">
    <property type="component" value="Unassembled WGS sequence"/>
</dbReference>
<reference evidence="1 2" key="2">
    <citation type="submission" date="2018-11" db="EMBL/GenBank/DDBJ databases">
        <authorList>
            <consortium name="Pathogen Informatics"/>
        </authorList>
    </citation>
    <scope>NUCLEOTIDE SEQUENCE [LARGE SCALE GENOMIC DNA]</scope>
</reference>
<evidence type="ECO:0000313" key="1">
    <source>
        <dbReference type="EMBL" id="VDK26569.1"/>
    </source>
</evidence>
<dbReference type="WBParaSite" id="ASIM_0000635101-mRNA-1">
    <property type="protein sequence ID" value="ASIM_0000635101-mRNA-1"/>
    <property type="gene ID" value="ASIM_0000635101"/>
</dbReference>
<reference evidence="3" key="1">
    <citation type="submission" date="2017-02" db="UniProtKB">
        <authorList>
            <consortium name="WormBaseParasite"/>
        </authorList>
    </citation>
    <scope>IDENTIFICATION</scope>
</reference>
<accession>A0A0M3JFF0</accession>
<keyword evidence="2" id="KW-1185">Reference proteome</keyword>
<name>A0A0M3JFF0_ANISI</name>